<dbReference type="RefSeq" id="WP_085121114.1">
    <property type="nucleotide sequence ID" value="NZ_FWZX01000002.1"/>
</dbReference>
<evidence type="ECO:0000256" key="2">
    <source>
        <dbReference type="SAM" id="Phobius"/>
    </source>
</evidence>
<organism evidence="3 4">
    <name type="scientific">Tistlia consotensis USBA 355</name>
    <dbReference type="NCBI Taxonomy" id="560819"/>
    <lineage>
        <taxon>Bacteria</taxon>
        <taxon>Pseudomonadati</taxon>
        <taxon>Pseudomonadota</taxon>
        <taxon>Alphaproteobacteria</taxon>
        <taxon>Rhodospirillales</taxon>
        <taxon>Rhodovibrionaceae</taxon>
        <taxon>Tistlia</taxon>
    </lineage>
</organism>
<feature type="region of interest" description="Disordered" evidence="1">
    <location>
        <begin position="151"/>
        <end position="177"/>
    </location>
</feature>
<keyword evidence="2" id="KW-1133">Transmembrane helix</keyword>
<feature type="compositionally biased region" description="Basic and acidic residues" evidence="1">
    <location>
        <begin position="166"/>
        <end position="177"/>
    </location>
</feature>
<dbReference type="EMBL" id="FWZX01000002">
    <property type="protein sequence ID" value="SME96876.1"/>
    <property type="molecule type" value="Genomic_DNA"/>
</dbReference>
<proteinExistence type="predicted"/>
<evidence type="ECO:0000313" key="4">
    <source>
        <dbReference type="Proteomes" id="UP000192917"/>
    </source>
</evidence>
<dbReference type="AlphaFoldDB" id="A0A1Y6BCE8"/>
<sequence length="177" mass="19880">MISDRAVASWTIRIALTLSLALNLFIAGWLMGDWLRPGPPMPLPPEAGGPRPDMESALIHWIAPKLSSEGRDRLLANWQKVEESSTISNEAEIDSRRRALRDMLRQEAFDAGAFDRQMEALHKAMSSRIERLVSAITMTVPELSAADRKVLADLPPLSRIPPPGPWRDRPDERFPPR</sequence>
<keyword evidence="4" id="KW-1185">Reference proteome</keyword>
<evidence type="ECO:0000256" key="1">
    <source>
        <dbReference type="SAM" id="MobiDB-lite"/>
    </source>
</evidence>
<reference evidence="3 4" key="1">
    <citation type="submission" date="2017-04" db="EMBL/GenBank/DDBJ databases">
        <authorList>
            <person name="Afonso C.L."/>
            <person name="Miller P.J."/>
            <person name="Scott M.A."/>
            <person name="Spackman E."/>
            <person name="Goraichik I."/>
            <person name="Dimitrov K.M."/>
            <person name="Suarez D.L."/>
            <person name="Swayne D.E."/>
        </authorList>
    </citation>
    <scope>NUCLEOTIDE SEQUENCE [LARGE SCALE GENOMIC DNA]</scope>
    <source>
        <strain evidence="3 4">USBA 355</strain>
    </source>
</reference>
<dbReference type="Proteomes" id="UP000192917">
    <property type="component" value="Unassembled WGS sequence"/>
</dbReference>
<keyword evidence="2" id="KW-0812">Transmembrane</keyword>
<evidence type="ECO:0000313" key="3">
    <source>
        <dbReference type="EMBL" id="SME96876.1"/>
    </source>
</evidence>
<gene>
    <name evidence="3" type="ORF">SAMN05428998_10229</name>
</gene>
<accession>A0A1Y6BCE8</accession>
<feature type="transmembrane region" description="Helical" evidence="2">
    <location>
        <begin position="12"/>
        <end position="31"/>
    </location>
</feature>
<dbReference type="Pfam" id="PF13801">
    <property type="entry name" value="Metal_resist"/>
    <property type="match status" value="1"/>
</dbReference>
<protein>
    <submittedName>
        <fullName evidence="3">Uncharacterized membrane protein</fullName>
    </submittedName>
</protein>
<dbReference type="InterPro" id="IPR025961">
    <property type="entry name" value="Metal_resist"/>
</dbReference>
<dbReference type="STRING" id="560819.SAMN05428998_10229"/>
<keyword evidence="2" id="KW-0472">Membrane</keyword>
<name>A0A1Y6BCE8_9PROT</name>